<dbReference type="AlphaFoldDB" id="A0A8S1JFE5"/>
<organism evidence="2 3">
    <name type="scientific">Ostreobium quekettii</name>
    <dbReference type="NCBI Taxonomy" id="121088"/>
    <lineage>
        <taxon>Eukaryota</taxon>
        <taxon>Viridiplantae</taxon>
        <taxon>Chlorophyta</taxon>
        <taxon>core chlorophytes</taxon>
        <taxon>Ulvophyceae</taxon>
        <taxon>TCBD clade</taxon>
        <taxon>Bryopsidales</taxon>
        <taxon>Ostreobineae</taxon>
        <taxon>Ostreobiaceae</taxon>
        <taxon>Ostreobium</taxon>
    </lineage>
</organism>
<reference evidence="2" key="1">
    <citation type="submission" date="2020-12" db="EMBL/GenBank/DDBJ databases">
        <authorList>
            <person name="Iha C."/>
        </authorList>
    </citation>
    <scope>NUCLEOTIDE SEQUENCE</scope>
</reference>
<evidence type="ECO:0000313" key="3">
    <source>
        <dbReference type="Proteomes" id="UP000708148"/>
    </source>
</evidence>
<sequence length="599" mass="64875">MKPSIVIAKQRRLSKDTPWPRKLHTLQSPPPEFANCHRHDSEPSSAPHCRGPSSRPTDSPAAALGPAMTFLDGHWSPSSLSDADSTVAGSDPDLQTEGCAPAADRDHRRMGSRGATPVKSMEVRLKKIRAPGGVGGASGRDGSSGRPDSFMLEGAQMGAGAMSHLTVRTGVDGEQWKVQQPLALSGEAYHALMDTCETLSPVPSDLYLTREGSQEEDGLTLFVNPMAFCDTAESGDLNAAVDAQENVEAFPLGKDRAMGMVMEPGSTMSGSKEELRKVEEKMGKQVFPSNGRRWHQEKLPTVGMEHQQGMGADSEEESGVALGLVGVGSSSSEEWRAHSITIEESIEALKSGAPVKRISVTSGMPPMECAADVAGRKKGLSGELQVPSWADSGIGHFREDSRWEDRTEWACEPPMKPDVQPDAVPPHCHSGKRFLFCSQDVRSPTALAARRRAFLKSRSRKAARRKDSSDGSPTWAGPQGLNAVVDRACRDVKPHLLVRKGRSLSESLQSFQGRSDGVLPRYCMGPPPWDGYWRSETWWSDEALTVSSQSSSQQSDGVSLGSDKKTRSLTKIEEDMEMSRDRHWGGLSIGVLSLLLLLL</sequence>
<gene>
    <name evidence="2" type="ORF">OSTQU699_LOCUS10473</name>
</gene>
<accession>A0A8S1JFE5</accession>
<comment type="caution">
    <text evidence="2">The sequence shown here is derived from an EMBL/GenBank/DDBJ whole genome shotgun (WGS) entry which is preliminary data.</text>
</comment>
<evidence type="ECO:0000256" key="1">
    <source>
        <dbReference type="SAM" id="MobiDB-lite"/>
    </source>
</evidence>
<keyword evidence="3" id="KW-1185">Reference proteome</keyword>
<feature type="region of interest" description="Disordered" evidence="1">
    <location>
        <begin position="1"/>
        <end position="116"/>
    </location>
</feature>
<name>A0A8S1JFE5_9CHLO</name>
<dbReference type="EMBL" id="CAJHUC010003021">
    <property type="protein sequence ID" value="CAD7705118.1"/>
    <property type="molecule type" value="Genomic_DNA"/>
</dbReference>
<feature type="region of interest" description="Disordered" evidence="1">
    <location>
        <begin position="457"/>
        <end position="480"/>
    </location>
</feature>
<feature type="compositionally biased region" description="Polar residues" evidence="1">
    <location>
        <begin position="76"/>
        <end position="88"/>
    </location>
</feature>
<proteinExistence type="predicted"/>
<evidence type="ECO:0000313" key="2">
    <source>
        <dbReference type="EMBL" id="CAD7705118.1"/>
    </source>
</evidence>
<dbReference type="Proteomes" id="UP000708148">
    <property type="component" value="Unassembled WGS sequence"/>
</dbReference>
<protein>
    <submittedName>
        <fullName evidence="2">Uncharacterized protein</fullName>
    </submittedName>
</protein>